<evidence type="ECO:0000259" key="9">
    <source>
        <dbReference type="Pfam" id="PF05826"/>
    </source>
</evidence>
<dbReference type="GO" id="GO:0005576">
    <property type="term" value="C:extracellular region"/>
    <property type="evidence" value="ECO:0007669"/>
    <property type="project" value="UniProtKB-SubCell"/>
</dbReference>
<dbReference type="PANTHER" id="PTHR12253">
    <property type="entry name" value="RH14732P"/>
    <property type="match status" value="1"/>
</dbReference>
<evidence type="ECO:0000256" key="2">
    <source>
        <dbReference type="ARBA" id="ARBA00004613"/>
    </source>
</evidence>
<dbReference type="GO" id="GO:0016042">
    <property type="term" value="P:lipid catabolic process"/>
    <property type="evidence" value="ECO:0007669"/>
    <property type="project" value="UniProtKB-KW"/>
</dbReference>
<keyword evidence="6" id="KW-0443">Lipid metabolism</keyword>
<accession>A0A6P8Y671</accession>
<dbReference type="RefSeq" id="XP_034104087.1">
    <property type="nucleotide sequence ID" value="XM_034248196.2"/>
</dbReference>
<organism evidence="10 11">
    <name type="scientific">Drosophila albomicans</name>
    <name type="common">Fruit fly</name>
    <dbReference type="NCBI Taxonomy" id="7291"/>
    <lineage>
        <taxon>Eukaryota</taxon>
        <taxon>Metazoa</taxon>
        <taxon>Ecdysozoa</taxon>
        <taxon>Arthropoda</taxon>
        <taxon>Hexapoda</taxon>
        <taxon>Insecta</taxon>
        <taxon>Pterygota</taxon>
        <taxon>Neoptera</taxon>
        <taxon>Endopterygota</taxon>
        <taxon>Diptera</taxon>
        <taxon>Brachycera</taxon>
        <taxon>Muscomorpha</taxon>
        <taxon>Ephydroidea</taxon>
        <taxon>Drosophilidae</taxon>
        <taxon>Drosophila</taxon>
    </lineage>
</organism>
<evidence type="ECO:0000256" key="7">
    <source>
        <dbReference type="ARBA" id="ARBA00029903"/>
    </source>
</evidence>
<dbReference type="Pfam" id="PF05826">
    <property type="entry name" value="Phospholip_A2_2"/>
    <property type="match status" value="1"/>
</dbReference>
<dbReference type="InterPro" id="IPR033113">
    <property type="entry name" value="PLA2_histidine"/>
</dbReference>
<evidence type="ECO:0000313" key="10">
    <source>
        <dbReference type="Proteomes" id="UP000515160"/>
    </source>
</evidence>
<evidence type="ECO:0000313" key="11">
    <source>
        <dbReference type="RefSeq" id="XP_034104087.1"/>
    </source>
</evidence>
<sequence length="149" mass="16740">MRILQCAAALAALIICVHARATTFAGTKWCGNEKIARSFNDLGPRVEIDKCCRTHHNCEQKILTKEQGYGLSNNEPCTIFSCSCEAAFFKCLHEVNNPQSSALGFLYFRFTNICIGPEKPTASCDGQQCPTQLENSQSERWQFYDLPDY</sequence>
<protein>
    <recommendedName>
        <fullName evidence="3">phospholipase A2</fullName>
        <ecNumber evidence="3">3.1.1.4</ecNumber>
    </recommendedName>
    <alternativeName>
        <fullName evidence="7">Phosphatidylcholine 2-acylhydrolase</fullName>
    </alternativeName>
</protein>
<dbReference type="PROSITE" id="PS00118">
    <property type="entry name" value="PA2_HIS"/>
    <property type="match status" value="1"/>
</dbReference>
<comment type="subcellular location">
    <subcellularLocation>
        <location evidence="2">Secreted</location>
    </subcellularLocation>
</comment>
<evidence type="ECO:0000256" key="3">
    <source>
        <dbReference type="ARBA" id="ARBA00013278"/>
    </source>
</evidence>
<dbReference type="Gene3D" id="1.20.90.10">
    <property type="entry name" value="Phospholipase A2 domain"/>
    <property type="match status" value="1"/>
</dbReference>
<evidence type="ECO:0000256" key="6">
    <source>
        <dbReference type="ARBA" id="ARBA00023098"/>
    </source>
</evidence>
<dbReference type="InterPro" id="IPR036444">
    <property type="entry name" value="PLipase_A2_dom_sf"/>
</dbReference>
<dbReference type="GO" id="GO:0006644">
    <property type="term" value="P:phospholipid metabolic process"/>
    <property type="evidence" value="ECO:0007669"/>
    <property type="project" value="InterPro"/>
</dbReference>
<keyword evidence="8" id="KW-0732">Signal</keyword>
<dbReference type="GeneID" id="117567917"/>
<proteinExistence type="predicted"/>
<keyword evidence="10" id="KW-1185">Reference proteome</keyword>
<name>A0A6P8Y671_DROAB</name>
<comment type="cofactor">
    <cofactor evidence="1">
        <name>Ca(2+)</name>
        <dbReference type="ChEBI" id="CHEBI:29108"/>
    </cofactor>
</comment>
<reference evidence="11" key="1">
    <citation type="submission" date="2025-08" db="UniProtKB">
        <authorList>
            <consortium name="RefSeq"/>
        </authorList>
    </citation>
    <scope>IDENTIFICATION</scope>
    <source>
        <strain evidence="11">15112-1751.03</strain>
        <tissue evidence="11">Whole Adult</tissue>
    </source>
</reference>
<evidence type="ECO:0000256" key="8">
    <source>
        <dbReference type="SAM" id="SignalP"/>
    </source>
</evidence>
<feature type="domain" description="Phospholipase A2-like central" evidence="9">
    <location>
        <begin position="24"/>
        <end position="114"/>
    </location>
</feature>
<feature type="chain" id="PRO_5028130344" description="phospholipase A2" evidence="8">
    <location>
        <begin position="20"/>
        <end position="149"/>
    </location>
</feature>
<dbReference type="AlphaFoldDB" id="A0A6P8Y671"/>
<evidence type="ECO:0000256" key="4">
    <source>
        <dbReference type="ARBA" id="ARBA00022525"/>
    </source>
</evidence>
<gene>
    <name evidence="11" type="primary">LOC117567917</name>
</gene>
<evidence type="ECO:0000256" key="1">
    <source>
        <dbReference type="ARBA" id="ARBA00001913"/>
    </source>
</evidence>
<dbReference type="SUPFAM" id="SSF48619">
    <property type="entry name" value="Phospholipase A2, PLA2"/>
    <property type="match status" value="1"/>
</dbReference>
<dbReference type="OrthoDB" id="10059604at2759"/>
<dbReference type="Proteomes" id="UP000515160">
    <property type="component" value="Chromosome 3"/>
</dbReference>
<evidence type="ECO:0000256" key="5">
    <source>
        <dbReference type="ARBA" id="ARBA00022963"/>
    </source>
</evidence>
<keyword evidence="5" id="KW-0442">Lipid degradation</keyword>
<dbReference type="InterPro" id="IPR016090">
    <property type="entry name" value="PLA2-like_dom"/>
</dbReference>
<keyword evidence="4" id="KW-0964">Secreted</keyword>
<dbReference type="GO" id="GO:0050482">
    <property type="term" value="P:arachidonate secretion"/>
    <property type="evidence" value="ECO:0007669"/>
    <property type="project" value="InterPro"/>
</dbReference>
<feature type="signal peptide" evidence="8">
    <location>
        <begin position="1"/>
        <end position="19"/>
    </location>
</feature>
<dbReference type="EC" id="3.1.1.4" evidence="3"/>
<dbReference type="GO" id="GO:0004623">
    <property type="term" value="F:phospholipase A2 activity"/>
    <property type="evidence" value="ECO:0007669"/>
    <property type="project" value="UniProtKB-EC"/>
</dbReference>